<dbReference type="Gene3D" id="3.40.640.10">
    <property type="entry name" value="Type I PLP-dependent aspartate aminotransferase-like (Major domain)"/>
    <property type="match status" value="2"/>
</dbReference>
<proteinExistence type="inferred from homology"/>
<dbReference type="Gene3D" id="3.90.1150.10">
    <property type="entry name" value="Aspartate Aminotransferase, domain 1"/>
    <property type="match status" value="2"/>
</dbReference>
<dbReference type="AlphaFoldDB" id="B1W5P7"/>
<dbReference type="InterPro" id="IPR015421">
    <property type="entry name" value="PyrdxlP-dep_Trfase_major"/>
</dbReference>
<keyword evidence="2 6" id="KW-0032">Aminotransferase</keyword>
<keyword evidence="4 5" id="KW-0663">Pyridoxal phosphate</keyword>
<dbReference type="InterPro" id="IPR015424">
    <property type="entry name" value="PyrdxlP-dep_Trfase"/>
</dbReference>
<evidence type="ECO:0000256" key="2">
    <source>
        <dbReference type="ARBA" id="ARBA00022576"/>
    </source>
</evidence>
<dbReference type="InterPro" id="IPR005814">
    <property type="entry name" value="Aminotrans_3"/>
</dbReference>
<keyword evidence="3" id="KW-0808">Transferase</keyword>
<evidence type="ECO:0000313" key="7">
    <source>
        <dbReference type="Proteomes" id="UP000001685"/>
    </source>
</evidence>
<evidence type="ECO:0000313" key="6">
    <source>
        <dbReference type="EMBL" id="BAG23204.1"/>
    </source>
</evidence>
<dbReference type="PIRSF" id="PIRSF000521">
    <property type="entry name" value="Transaminase_4ab_Lys_Orn"/>
    <property type="match status" value="1"/>
</dbReference>
<reference evidence="7" key="1">
    <citation type="journal article" date="2008" name="J. Bacteriol.">
        <title>Genome sequence of the streptomycin-producing microorganism Streptomyces griseus IFO 13350.</title>
        <authorList>
            <person name="Ohnishi Y."/>
            <person name="Ishikawa J."/>
            <person name="Hara H."/>
            <person name="Suzuki H."/>
            <person name="Ikenoya M."/>
            <person name="Ikeda H."/>
            <person name="Yamashita A."/>
            <person name="Hattori M."/>
            <person name="Horinouchi S."/>
        </authorList>
    </citation>
    <scope>NUCLEOTIDE SEQUENCE [LARGE SCALE GENOMIC DNA]</scope>
    <source>
        <strain evidence="7">JCM 4626 / NBRC 13350</strain>
    </source>
</reference>
<dbReference type="PANTHER" id="PTHR11986:SF79">
    <property type="entry name" value="ACETYLORNITHINE AMINOTRANSFERASE, MITOCHONDRIAL"/>
    <property type="match status" value="1"/>
</dbReference>
<accession>B1W5P7</accession>
<dbReference type="GO" id="GO:0042802">
    <property type="term" value="F:identical protein binding"/>
    <property type="evidence" value="ECO:0007669"/>
    <property type="project" value="TreeGrafter"/>
</dbReference>
<comment type="cofactor">
    <cofactor evidence="1">
        <name>pyridoxal 5'-phosphate</name>
        <dbReference type="ChEBI" id="CHEBI:597326"/>
    </cofactor>
</comment>
<evidence type="ECO:0000256" key="3">
    <source>
        <dbReference type="ARBA" id="ARBA00022679"/>
    </source>
</evidence>
<dbReference type="HOGENOM" id="CLU_016922_10_0_11"/>
<dbReference type="GO" id="GO:0030170">
    <property type="term" value="F:pyridoxal phosphate binding"/>
    <property type="evidence" value="ECO:0007669"/>
    <property type="project" value="InterPro"/>
</dbReference>
<dbReference type="EMBL" id="AP009493">
    <property type="protein sequence ID" value="BAG23204.1"/>
    <property type="molecule type" value="Genomic_DNA"/>
</dbReference>
<dbReference type="RefSeq" id="WP_012381895.1">
    <property type="nucleotide sequence ID" value="NC_010572.1"/>
</dbReference>
<dbReference type="InterPro" id="IPR050103">
    <property type="entry name" value="Class-III_PLP-dep_AT"/>
</dbReference>
<gene>
    <name evidence="6" type="ordered locus">SGR_6375</name>
</gene>
<dbReference type="Proteomes" id="UP000001685">
    <property type="component" value="Chromosome"/>
</dbReference>
<sequence length="532" mass="56223">MAPEAQELVDGTLHQNISGIGLDPTYVRAEGNSLWAAAHDGSETEIADFVCGYGSLLLGHNNPEIVAYATEVLNARTPIHSQFSRRPEANKVTEVLNRIARREFGTPDTYFGVFANTGAEAVEAAVKHAELDRGMRVLALVAQVTEHTEQARAAVASGAATVDAATLTRLGITSRGDGAGDLEALLAEVEAHNGRALSKAPVFFTLEGGFHGKLAASIQLTHNPSFRTPFTSLATNARFLPVNSAAAVRPAFEAARATVLDPVVTDGTVEIAEVAAPVFGAFFVEPIQGEGGIVPLAPEFAKEIAAVSAEFDCPVAVDEIQSGSGRTGAFFAASQLGLQGDYITLAKSIAGGVAKLSVLLVRESRYRPEFELLHSSTFAKDGFSTLIAQKTLEIMERDGGEVYRRATERGARLLDVLESVRADFPDVVKDVRGRGLLLGLELHDQSGSASPNVAGAQAGGVFGYLVSGFLLHRHAVRVLPTSSAPNTLRLQPSVDLTDAQIERLDAGLREACAALRTADEATLLGFLGARTF</sequence>
<dbReference type="KEGG" id="sgr:SGR_6375"/>
<dbReference type="PANTHER" id="PTHR11986">
    <property type="entry name" value="AMINOTRANSFERASE CLASS III"/>
    <property type="match status" value="1"/>
</dbReference>
<dbReference type="eggNOG" id="COG4992">
    <property type="taxonomic scope" value="Bacteria"/>
</dbReference>
<dbReference type="SUPFAM" id="SSF53383">
    <property type="entry name" value="PLP-dependent transferases"/>
    <property type="match status" value="1"/>
</dbReference>
<evidence type="ECO:0000256" key="1">
    <source>
        <dbReference type="ARBA" id="ARBA00001933"/>
    </source>
</evidence>
<comment type="similarity">
    <text evidence="5">Belongs to the class-III pyridoxal-phosphate-dependent aminotransferase family.</text>
</comment>
<dbReference type="InterPro" id="IPR015422">
    <property type="entry name" value="PyrdxlP-dep_Trfase_small"/>
</dbReference>
<name>B1W5P7_STRGG</name>
<evidence type="ECO:0000256" key="5">
    <source>
        <dbReference type="RuleBase" id="RU003560"/>
    </source>
</evidence>
<dbReference type="GO" id="GO:0008483">
    <property type="term" value="F:transaminase activity"/>
    <property type="evidence" value="ECO:0007669"/>
    <property type="project" value="UniProtKB-KW"/>
</dbReference>
<evidence type="ECO:0000256" key="4">
    <source>
        <dbReference type="ARBA" id="ARBA00022898"/>
    </source>
</evidence>
<organism evidence="6 7">
    <name type="scientific">Streptomyces griseus subsp. griseus (strain JCM 4626 / CBS 651.72 / NBRC 13350 / KCC S-0626 / ISP 5235)</name>
    <dbReference type="NCBI Taxonomy" id="455632"/>
    <lineage>
        <taxon>Bacteria</taxon>
        <taxon>Bacillati</taxon>
        <taxon>Actinomycetota</taxon>
        <taxon>Actinomycetes</taxon>
        <taxon>Kitasatosporales</taxon>
        <taxon>Streptomycetaceae</taxon>
        <taxon>Streptomyces</taxon>
    </lineage>
</organism>
<dbReference type="Pfam" id="PF00202">
    <property type="entry name" value="Aminotran_3"/>
    <property type="match status" value="1"/>
</dbReference>
<dbReference type="PATRIC" id="fig|455632.4.peg.6535"/>
<protein>
    <submittedName>
        <fullName evidence="6">Diaminobutyrate-pyruvate aminotransferase</fullName>
    </submittedName>
</protein>